<dbReference type="GO" id="GO:0016791">
    <property type="term" value="F:phosphatase activity"/>
    <property type="evidence" value="ECO:0007669"/>
    <property type="project" value="TreeGrafter"/>
</dbReference>
<gene>
    <name evidence="3" type="ORF">IAC80_01755</name>
</gene>
<dbReference type="AlphaFoldDB" id="A0A9D1NZ78"/>
<dbReference type="InterPro" id="IPR001932">
    <property type="entry name" value="PPM-type_phosphatase-like_dom"/>
</dbReference>
<dbReference type="SMART" id="SM00331">
    <property type="entry name" value="PP2C_SIG"/>
    <property type="match status" value="1"/>
</dbReference>
<dbReference type="PANTHER" id="PTHR43156:SF2">
    <property type="entry name" value="STAGE II SPORULATION PROTEIN E"/>
    <property type="match status" value="1"/>
</dbReference>
<accession>A0A9D1NZ78</accession>
<feature type="domain" description="PPM-type phosphatase" evidence="2">
    <location>
        <begin position="282"/>
        <end position="491"/>
    </location>
</feature>
<evidence type="ECO:0000313" key="4">
    <source>
        <dbReference type="Proteomes" id="UP000886889"/>
    </source>
</evidence>
<dbReference type="InterPro" id="IPR052016">
    <property type="entry name" value="Bact_Sigma-Reg"/>
</dbReference>
<dbReference type="Pfam" id="PF19732">
    <property type="entry name" value="SpoIIE_N"/>
    <property type="match status" value="1"/>
</dbReference>
<dbReference type="SUPFAM" id="SSF81606">
    <property type="entry name" value="PP2C-like"/>
    <property type="match status" value="1"/>
</dbReference>
<dbReference type="Pfam" id="PF07228">
    <property type="entry name" value="SpoIIE"/>
    <property type="match status" value="1"/>
</dbReference>
<keyword evidence="1" id="KW-0378">Hydrolase</keyword>
<evidence type="ECO:0000313" key="3">
    <source>
        <dbReference type="EMBL" id="HIV22643.1"/>
    </source>
</evidence>
<dbReference type="InterPro" id="IPR036457">
    <property type="entry name" value="PPM-type-like_dom_sf"/>
</dbReference>
<dbReference type="Gene3D" id="3.60.40.10">
    <property type="entry name" value="PPM-type phosphatase domain"/>
    <property type="match status" value="1"/>
</dbReference>
<dbReference type="PANTHER" id="PTHR43156">
    <property type="entry name" value="STAGE II SPORULATION PROTEIN E-RELATED"/>
    <property type="match status" value="1"/>
</dbReference>
<comment type="caution">
    <text evidence="3">The sequence shown here is derived from an EMBL/GenBank/DDBJ whole genome shotgun (WGS) entry which is preliminary data.</text>
</comment>
<dbReference type="EMBL" id="DVOS01000022">
    <property type="protein sequence ID" value="HIV22643.1"/>
    <property type="molecule type" value="Genomic_DNA"/>
</dbReference>
<evidence type="ECO:0000256" key="1">
    <source>
        <dbReference type="ARBA" id="ARBA00022801"/>
    </source>
</evidence>
<reference evidence="3" key="2">
    <citation type="journal article" date="2021" name="PeerJ">
        <title>Extensive microbial diversity within the chicken gut microbiome revealed by metagenomics and culture.</title>
        <authorList>
            <person name="Gilroy R."/>
            <person name="Ravi A."/>
            <person name="Getino M."/>
            <person name="Pursley I."/>
            <person name="Horton D.L."/>
            <person name="Alikhan N.F."/>
            <person name="Baker D."/>
            <person name="Gharbi K."/>
            <person name="Hall N."/>
            <person name="Watson M."/>
            <person name="Adriaenssens E.M."/>
            <person name="Foster-Nyarko E."/>
            <person name="Jarju S."/>
            <person name="Secka A."/>
            <person name="Antonio M."/>
            <person name="Oren A."/>
            <person name="Chaudhuri R.R."/>
            <person name="La Ragione R."/>
            <person name="Hildebrand F."/>
            <person name="Pallen M.J."/>
        </authorList>
    </citation>
    <scope>NUCLEOTIDE SEQUENCE</scope>
    <source>
        <strain evidence="3">ChiBcec6-7307</strain>
    </source>
</reference>
<organism evidence="3 4">
    <name type="scientific">Candidatus Merdiplasma excrementigallinarum</name>
    <dbReference type="NCBI Taxonomy" id="2840864"/>
    <lineage>
        <taxon>Bacteria</taxon>
        <taxon>Bacillati</taxon>
        <taxon>Bacillota</taxon>
        <taxon>Clostridia</taxon>
        <taxon>Lachnospirales</taxon>
        <taxon>Lachnospiraceae</taxon>
        <taxon>Lachnospiraceae incertae sedis</taxon>
        <taxon>Candidatus Merdiplasma</taxon>
    </lineage>
</organism>
<name>A0A9D1NZ78_9FIRM</name>
<dbReference type="PROSITE" id="PS51746">
    <property type="entry name" value="PPM_2"/>
    <property type="match status" value="1"/>
</dbReference>
<reference evidence="3" key="1">
    <citation type="submission" date="2020-10" db="EMBL/GenBank/DDBJ databases">
        <authorList>
            <person name="Gilroy R."/>
        </authorList>
    </citation>
    <scope>NUCLEOTIDE SEQUENCE</scope>
    <source>
        <strain evidence="3">ChiBcec6-7307</strain>
    </source>
</reference>
<proteinExistence type="predicted"/>
<evidence type="ECO:0000259" key="2">
    <source>
        <dbReference type="PROSITE" id="PS51746"/>
    </source>
</evidence>
<dbReference type="Proteomes" id="UP000886889">
    <property type="component" value="Unassembled WGS sequence"/>
</dbReference>
<dbReference type="InterPro" id="IPR045768">
    <property type="entry name" value="SpoIIE_N"/>
</dbReference>
<sequence length="494" mass="57284">MVEFIAAALIVSGLWMLLELGRWMLRELPKEQTAVSLSVSPGREYVERYAQAFGRLAESYRQMPEKKEHLGDEEAEHILELIRQRECRNCARQEICWGEGGYETMCLLENRLWHMEQGDEDLTEPDPELEEYCLKEQEIRAALREFYLQERTNLMWSNRMLEQRAAAGEQIRDTALLLHQMAERIYQIQGLREKEYRRLEKELRYEKVNCRGAWFYKKDGRHPELYITMWVEEGSCIPARDLSEILSGALGCRLVPAGDCRLAVKREADTFHYVTDTEYQMFCGISRMMKTGELVSGDNFAFWQGETGQVVMSLADGMGTGVEACRESEKVIELLEQFLDAGFSQETAVKMINASMVLQDHREIFSTIDLCMVDLYEGTCSMIKAGACPTFLLRGEEIEMVLCRDLPAGMMQSCEYEAVKRQLSPGDRIIMMTDGVMDALPRENREERMRELILKARSNHAREFARRLLEQILLQQKFQARDDMTVLVGQIWEK</sequence>
<protein>
    <submittedName>
        <fullName evidence="3">SpoIIE family protein phosphatase</fullName>
    </submittedName>
</protein>